<dbReference type="AlphaFoldDB" id="A0A0H3C3R0"/>
<name>A0A0H3C3R0_CAUVN</name>
<keyword evidence="3" id="KW-1185">Reference proteome</keyword>
<evidence type="ECO:0000259" key="1">
    <source>
        <dbReference type="Pfam" id="PF13466"/>
    </source>
</evidence>
<dbReference type="RefSeq" id="WP_010918319.1">
    <property type="nucleotide sequence ID" value="NC_011916.1"/>
</dbReference>
<sequence length="95" mass="10147">MVAAISLPENLDLKTAAPLKAAFLERRGAEIIVEADQVRRLGGLCLQVLLAARKAWEQDGHPFSIKGPSEAFVETTRLFGAAGALLPTEFQGAES</sequence>
<feature type="domain" description="MlaB-like STAS" evidence="1">
    <location>
        <begin position="5"/>
        <end position="80"/>
    </location>
</feature>
<dbReference type="InterPro" id="IPR036513">
    <property type="entry name" value="STAS_dom_sf"/>
</dbReference>
<dbReference type="Gene3D" id="3.30.750.24">
    <property type="entry name" value="STAS domain"/>
    <property type="match status" value="1"/>
</dbReference>
<dbReference type="Pfam" id="PF13466">
    <property type="entry name" value="STAS_2"/>
    <property type="match status" value="1"/>
</dbReference>
<dbReference type="EMBL" id="CP001340">
    <property type="protein sequence ID" value="ACL93907.2"/>
    <property type="molecule type" value="Genomic_DNA"/>
</dbReference>
<evidence type="ECO:0000313" key="2">
    <source>
        <dbReference type="EMBL" id="ACL93907.2"/>
    </source>
</evidence>
<organism evidence="2 3">
    <name type="scientific">Caulobacter vibrioides (strain NA1000 / CB15N)</name>
    <name type="common">Caulobacter crescentus</name>
    <dbReference type="NCBI Taxonomy" id="565050"/>
    <lineage>
        <taxon>Bacteria</taxon>
        <taxon>Pseudomonadati</taxon>
        <taxon>Pseudomonadota</taxon>
        <taxon>Alphaproteobacteria</taxon>
        <taxon>Caulobacterales</taxon>
        <taxon>Caulobacteraceae</taxon>
        <taxon>Caulobacter</taxon>
    </lineage>
</organism>
<dbReference type="HOGENOM" id="CLU_172500_0_0_5"/>
<accession>A0A0H3C3R0</accession>
<dbReference type="SUPFAM" id="SSF52091">
    <property type="entry name" value="SpoIIaa-like"/>
    <property type="match status" value="1"/>
</dbReference>
<dbReference type="PATRIC" id="fig|565050.3.peg.437"/>
<dbReference type="RefSeq" id="YP_002515815.2">
    <property type="nucleotide sequence ID" value="NC_011916.1"/>
</dbReference>
<dbReference type="Proteomes" id="UP000001364">
    <property type="component" value="Chromosome"/>
</dbReference>
<evidence type="ECO:0000313" key="3">
    <source>
        <dbReference type="Proteomes" id="UP000001364"/>
    </source>
</evidence>
<proteinExistence type="predicted"/>
<dbReference type="KEGG" id="ccs:CCNA_00440"/>
<dbReference type="SMR" id="A0A0H3C3R0"/>
<dbReference type="InterPro" id="IPR058548">
    <property type="entry name" value="MlaB-like_STAS"/>
</dbReference>
<dbReference type="OrthoDB" id="7280289at2"/>
<dbReference type="GeneID" id="7330567"/>
<protein>
    <submittedName>
        <fullName evidence="2">STAS domain protein</fullName>
    </submittedName>
</protein>
<gene>
    <name evidence="2" type="ordered locus">CCNA_00440</name>
</gene>
<reference evidence="2 3" key="1">
    <citation type="journal article" date="2010" name="J. Bacteriol.">
        <title>The genetic basis of laboratory adaptation in Caulobacter crescentus.</title>
        <authorList>
            <person name="Marks M.E."/>
            <person name="Castro-Rojas C.M."/>
            <person name="Teiling C."/>
            <person name="Du L."/>
            <person name="Kapatral V."/>
            <person name="Walunas T.L."/>
            <person name="Crosson S."/>
        </authorList>
    </citation>
    <scope>NUCLEOTIDE SEQUENCE [LARGE SCALE GENOMIC DNA]</scope>
    <source>
        <strain evidence="3">NA1000 / CB15N</strain>
    </source>
</reference>